<keyword evidence="1" id="KW-0444">Lipid biosynthesis</keyword>
<dbReference type="PANTHER" id="PTHR11011">
    <property type="entry name" value="MALE STERILITY PROTEIN 2-RELATED"/>
    <property type="match status" value="1"/>
</dbReference>
<keyword evidence="1" id="KW-0443">Lipid metabolism</keyword>
<protein>
    <recommendedName>
        <fullName evidence="1">Fatty acyl-CoA reductase</fullName>
        <ecNumber evidence="1">1.2.1.84</ecNumber>
    </recommendedName>
</protein>
<comment type="catalytic activity">
    <reaction evidence="1">
        <text>a long-chain fatty acyl-CoA + 2 NADPH + 2 H(+) = a long-chain primary fatty alcohol + 2 NADP(+) + CoA</text>
        <dbReference type="Rhea" id="RHEA:52716"/>
        <dbReference type="ChEBI" id="CHEBI:15378"/>
        <dbReference type="ChEBI" id="CHEBI:57287"/>
        <dbReference type="ChEBI" id="CHEBI:57783"/>
        <dbReference type="ChEBI" id="CHEBI:58349"/>
        <dbReference type="ChEBI" id="CHEBI:77396"/>
        <dbReference type="ChEBI" id="CHEBI:83139"/>
        <dbReference type="EC" id="1.2.1.84"/>
    </reaction>
</comment>
<dbReference type="EC" id="1.2.1.84" evidence="1"/>
<organism evidence="3 4">
    <name type="scientific">Aspergillus avenaceus</name>
    <dbReference type="NCBI Taxonomy" id="36643"/>
    <lineage>
        <taxon>Eukaryota</taxon>
        <taxon>Fungi</taxon>
        <taxon>Dikarya</taxon>
        <taxon>Ascomycota</taxon>
        <taxon>Pezizomycotina</taxon>
        <taxon>Eurotiomycetes</taxon>
        <taxon>Eurotiomycetidae</taxon>
        <taxon>Eurotiales</taxon>
        <taxon>Aspergillaceae</taxon>
        <taxon>Aspergillus</taxon>
        <taxon>Aspergillus subgen. Circumdati</taxon>
    </lineage>
</organism>
<feature type="transmembrane region" description="Helical" evidence="1">
    <location>
        <begin position="9"/>
        <end position="28"/>
    </location>
</feature>
<name>A0A5N6TM20_ASPAV</name>
<evidence type="ECO:0000256" key="1">
    <source>
        <dbReference type="RuleBase" id="RU363097"/>
    </source>
</evidence>
<dbReference type="Proteomes" id="UP000325780">
    <property type="component" value="Unassembled WGS sequence"/>
</dbReference>
<dbReference type="GO" id="GO:0080019">
    <property type="term" value="F:alcohol-forming very long-chain fatty acyl-CoA reductase activity"/>
    <property type="evidence" value="ECO:0007669"/>
    <property type="project" value="InterPro"/>
</dbReference>
<dbReference type="InterPro" id="IPR036291">
    <property type="entry name" value="NAD(P)-bd_dom_sf"/>
</dbReference>
<keyword evidence="1" id="KW-0560">Oxidoreductase</keyword>
<reference evidence="3 4" key="1">
    <citation type="submission" date="2019-04" db="EMBL/GenBank/DDBJ databases">
        <title>Friends and foes A comparative genomics study of 23 Aspergillus species from section Flavi.</title>
        <authorList>
            <consortium name="DOE Joint Genome Institute"/>
            <person name="Kjaerbolling I."/>
            <person name="Vesth T."/>
            <person name="Frisvad J.C."/>
            <person name="Nybo J.L."/>
            <person name="Theobald S."/>
            <person name="Kildgaard S."/>
            <person name="Isbrandt T."/>
            <person name="Kuo A."/>
            <person name="Sato A."/>
            <person name="Lyhne E.K."/>
            <person name="Kogle M.E."/>
            <person name="Wiebenga A."/>
            <person name="Kun R.S."/>
            <person name="Lubbers R.J."/>
            <person name="Makela M.R."/>
            <person name="Barry K."/>
            <person name="Chovatia M."/>
            <person name="Clum A."/>
            <person name="Daum C."/>
            <person name="Haridas S."/>
            <person name="He G."/>
            <person name="LaButti K."/>
            <person name="Lipzen A."/>
            <person name="Mondo S."/>
            <person name="Riley R."/>
            <person name="Salamov A."/>
            <person name="Simmons B.A."/>
            <person name="Magnuson J.K."/>
            <person name="Henrissat B."/>
            <person name="Mortensen U.H."/>
            <person name="Larsen T.O."/>
            <person name="Devries R.P."/>
            <person name="Grigoriev I.V."/>
            <person name="Machida M."/>
            <person name="Baker S.E."/>
            <person name="Andersen M.R."/>
        </authorList>
    </citation>
    <scope>NUCLEOTIDE SEQUENCE [LARGE SCALE GENOMIC DNA]</scope>
    <source>
        <strain evidence="3 4">IBT 18842</strain>
    </source>
</reference>
<proteinExistence type="inferred from homology"/>
<keyword evidence="4" id="KW-1185">Reference proteome</keyword>
<dbReference type="Gene3D" id="3.40.50.720">
    <property type="entry name" value="NAD(P)-binding Rossmann-like Domain"/>
    <property type="match status" value="1"/>
</dbReference>
<dbReference type="SUPFAM" id="SSF51735">
    <property type="entry name" value="NAD(P)-binding Rossmann-fold domains"/>
    <property type="match status" value="1"/>
</dbReference>
<dbReference type="EMBL" id="ML742212">
    <property type="protein sequence ID" value="KAE8147330.1"/>
    <property type="molecule type" value="Genomic_DNA"/>
</dbReference>
<comment type="function">
    <text evidence="1">Catalyzes the reduction of fatty acyl-CoA to fatty alcohols.</text>
</comment>
<keyword evidence="1" id="KW-0521">NADP</keyword>
<keyword evidence="1" id="KW-0812">Transmembrane</keyword>
<dbReference type="GO" id="GO:0102965">
    <property type="term" value="F:alcohol-forming long-chain fatty acyl-CoA reductase activity"/>
    <property type="evidence" value="ECO:0007669"/>
    <property type="project" value="UniProtKB-EC"/>
</dbReference>
<feature type="domain" description="Thioester reductase (TE)" evidence="2">
    <location>
        <begin position="12"/>
        <end position="299"/>
    </location>
</feature>
<dbReference type="GO" id="GO:0005777">
    <property type="term" value="C:peroxisome"/>
    <property type="evidence" value="ECO:0007669"/>
    <property type="project" value="TreeGrafter"/>
</dbReference>
<keyword evidence="1" id="KW-0472">Membrane</keyword>
<comment type="similarity">
    <text evidence="1">Belongs to the fatty acyl-CoA reductase family.</text>
</comment>
<dbReference type="PANTHER" id="PTHR11011:SF45">
    <property type="entry name" value="FATTY ACYL-COA REDUCTASE CG8306-RELATED"/>
    <property type="match status" value="1"/>
</dbReference>
<dbReference type="Pfam" id="PF07993">
    <property type="entry name" value="NAD_binding_4"/>
    <property type="match status" value="1"/>
</dbReference>
<evidence type="ECO:0000313" key="4">
    <source>
        <dbReference type="Proteomes" id="UP000325780"/>
    </source>
</evidence>
<dbReference type="InterPro" id="IPR013120">
    <property type="entry name" value="FAR_NAD-bd"/>
</dbReference>
<gene>
    <name evidence="3" type="ORF">BDV25DRAFT_142831</name>
</gene>
<sequence>MWEYYDNKILFITGASGFLGTALLYRILSKTAVAHIYLLSRGGLPQIEKQWRRYLPEPYIEKLHDKSLVTIIQGDVTEPYFGQTPQSQSILRLQESVDVIIHAASSISLTSRFGTIVDPVIRASVYLAQFALTCPRLMRFVYVSTAYANAFLYYEDDEADPLVYEDIYPLSEKEETLDEWALVRKGIIPAPYKAHNFPWPYAYAKHLTERLLRHLFTTNREGEKNGGEEKKVELLIFRPSVIGPSQSFPFPGFSFPKSTPATVLAAGLLLTPSFITRVSSRAADPYSSTTDEVPADVVVDRLLLHLAHGTTGPVHAVAGPGSRYSFKVFWDEAMRLRRLPWSCRNNWLDKDWRDKTLHPIARIYVIYAASFRFMSWKTFEVCERLSEDEKEGLVLFSEADGRCAGLKGRMSQIKEAMEMITRRNFWARVLFWLLYSW</sequence>
<keyword evidence="1" id="KW-1133">Transmembrane helix</keyword>
<dbReference type="GO" id="GO:0035336">
    <property type="term" value="P:long-chain fatty-acyl-CoA metabolic process"/>
    <property type="evidence" value="ECO:0007669"/>
    <property type="project" value="TreeGrafter"/>
</dbReference>
<dbReference type="OrthoDB" id="429813at2759"/>
<accession>A0A5N6TM20</accession>
<dbReference type="InterPro" id="IPR026055">
    <property type="entry name" value="FAR"/>
</dbReference>
<evidence type="ECO:0000313" key="3">
    <source>
        <dbReference type="EMBL" id="KAE8147330.1"/>
    </source>
</evidence>
<dbReference type="AlphaFoldDB" id="A0A5N6TM20"/>
<evidence type="ECO:0000259" key="2">
    <source>
        <dbReference type="Pfam" id="PF07993"/>
    </source>
</evidence>